<sequence>MSKHLPKEFLIGGSTSGPQTEGIAEKPNQNIFDYWYQQDQKPFHNQVGPNITSDFYHHYKNDIELLSEVGIQIYRTTVQWSRLIKDMKTFEVNQEAVKFYRDYFSRLKKKNIKVILNLFHFDIPIYWHKLGGWENKEFTDAFGQYAKICFQEFGDLIDNWATMNEPIVVSESFYIHDFWWPGLNDFKKGVQVSYHQILASAKAVREFRGLFKNNPDKKISIILNLTPAIPKDDKPENVAAANISNIYSNYSFLDAAVKGTFSKELVEVLKSLNVLPEFDTKQLKIIKENTVDFIGVNYYAPRRVQKPKPKNSKANNLSRYFEAYSDPNAKMNIYRGWEIYPDAIKEIAKTIKEKYNNISWFLSENGMGVSDEERFLKDGVIQDDYRIEFIQDHLKVLAETIEDGANCFAYCVWTPIDCWSWANAYKNRYGLISVDLKTQKRTIKKSGRYFKRVSDTKEI</sequence>
<dbReference type="FunFam" id="3.20.20.80:FF:000004">
    <property type="entry name" value="Beta-glucosidase 6-phospho-beta-glucosidase"/>
    <property type="match status" value="1"/>
</dbReference>
<dbReference type="PANTHER" id="PTHR10353">
    <property type="entry name" value="GLYCOSYL HYDROLASE"/>
    <property type="match status" value="1"/>
</dbReference>
<dbReference type="Pfam" id="PF00232">
    <property type="entry name" value="Glyco_hydro_1"/>
    <property type="match status" value="1"/>
</dbReference>
<dbReference type="EMBL" id="CP031376">
    <property type="protein sequence ID" value="AXK51659.1"/>
    <property type="molecule type" value="Genomic_DNA"/>
</dbReference>
<evidence type="ECO:0000256" key="1">
    <source>
        <dbReference type="ARBA" id="ARBA00010838"/>
    </source>
</evidence>
<dbReference type="PRINTS" id="PR00131">
    <property type="entry name" value="GLHYDRLASE1"/>
</dbReference>
<dbReference type="InterPro" id="IPR001360">
    <property type="entry name" value="Glyco_hydro_1"/>
</dbReference>
<dbReference type="GO" id="GO:0008422">
    <property type="term" value="F:beta-glucosidase activity"/>
    <property type="evidence" value="ECO:0007669"/>
    <property type="project" value="TreeGrafter"/>
</dbReference>
<dbReference type="AlphaFoldDB" id="A0A345Z4Y0"/>
<evidence type="ECO:0000256" key="4">
    <source>
        <dbReference type="RuleBase" id="RU003690"/>
    </source>
</evidence>
<keyword evidence="3" id="KW-0326">Glycosidase</keyword>
<keyword evidence="2" id="KW-0378">Hydrolase</keyword>
<protein>
    <submittedName>
        <fullName evidence="5">6-phospho-beta-glucosidase</fullName>
    </submittedName>
</protein>
<dbReference type="OrthoDB" id="391810at2"/>
<dbReference type="GO" id="GO:0005829">
    <property type="term" value="C:cytosol"/>
    <property type="evidence" value="ECO:0007669"/>
    <property type="project" value="TreeGrafter"/>
</dbReference>
<dbReference type="PANTHER" id="PTHR10353:SF139">
    <property type="entry name" value="6-PHOSPHO-BETA-GLUCOSIDASE GMUD"/>
    <property type="match status" value="1"/>
</dbReference>
<evidence type="ECO:0000313" key="5">
    <source>
        <dbReference type="EMBL" id="AXK51659.1"/>
    </source>
</evidence>
<dbReference type="RefSeq" id="WP_115558550.1">
    <property type="nucleotide sequence ID" value="NZ_CP031376.1"/>
</dbReference>
<name>A0A345Z4Y0_9MOLU</name>
<proteinExistence type="inferred from homology"/>
<evidence type="ECO:0000313" key="6">
    <source>
        <dbReference type="Proteomes" id="UP000254792"/>
    </source>
</evidence>
<dbReference type="Proteomes" id="UP000254792">
    <property type="component" value="Chromosome"/>
</dbReference>
<evidence type="ECO:0000256" key="2">
    <source>
        <dbReference type="ARBA" id="ARBA00022801"/>
    </source>
</evidence>
<evidence type="ECO:0000256" key="3">
    <source>
        <dbReference type="ARBA" id="ARBA00023295"/>
    </source>
</evidence>
<dbReference type="InterPro" id="IPR017853">
    <property type="entry name" value="GH"/>
</dbReference>
<keyword evidence="6" id="KW-1185">Reference proteome</keyword>
<dbReference type="SUPFAM" id="SSF51445">
    <property type="entry name" value="(Trans)glycosidases"/>
    <property type="match status" value="1"/>
</dbReference>
<dbReference type="Gene3D" id="3.20.20.80">
    <property type="entry name" value="Glycosidases"/>
    <property type="match status" value="1"/>
</dbReference>
<comment type="similarity">
    <text evidence="1 4">Belongs to the glycosyl hydrolase 1 family.</text>
</comment>
<dbReference type="GO" id="GO:0016052">
    <property type="term" value="P:carbohydrate catabolic process"/>
    <property type="evidence" value="ECO:0007669"/>
    <property type="project" value="TreeGrafter"/>
</dbReference>
<organism evidence="5 6">
    <name type="scientific">Spiroplasma alleghenense</name>
    <dbReference type="NCBI Taxonomy" id="216931"/>
    <lineage>
        <taxon>Bacteria</taxon>
        <taxon>Bacillati</taxon>
        <taxon>Mycoplasmatota</taxon>
        <taxon>Mollicutes</taxon>
        <taxon>Entomoplasmatales</taxon>
        <taxon>Spiroplasmataceae</taxon>
        <taxon>Spiroplasma</taxon>
    </lineage>
</organism>
<gene>
    <name evidence="5" type="primary">bglA</name>
    <name evidence="5" type="ORF">SALLE_v1c09890</name>
</gene>
<dbReference type="KEGG" id="salx:SALLE_v1c09890"/>
<accession>A0A345Z4Y0</accession>
<reference evidence="5 6" key="1">
    <citation type="submission" date="2018-07" db="EMBL/GenBank/DDBJ databases">
        <title>Complete genome sequence of Spiroplasma alleghenense PLHS-1 (ATCC 51752).</title>
        <authorList>
            <person name="Chou L."/>
            <person name="Lee T.-Y."/>
            <person name="Tsai Y.-M."/>
            <person name="Kuo C.-H."/>
        </authorList>
    </citation>
    <scope>NUCLEOTIDE SEQUENCE [LARGE SCALE GENOMIC DNA]</scope>
    <source>
        <strain evidence="5 6">PLHS-1</strain>
    </source>
</reference>